<dbReference type="Proteomes" id="UP000058857">
    <property type="component" value="Chromosome 1"/>
</dbReference>
<sequence length="55" mass="6783">MRKNRNISFYDFRQRKNRLRRTVNSFIKGKNVTDLKGSYCRLRWVPQWTVFKADS</sequence>
<evidence type="ECO:0000313" key="1">
    <source>
        <dbReference type="EMBL" id="ALO24949.1"/>
    </source>
</evidence>
<dbReference type="AlphaFoldDB" id="A0A0S2IN67"/>
<reference evidence="1 2" key="1">
    <citation type="journal article" date="2015" name="PLoS Negl. Trop. Dis.">
        <title>Distribution of Plasmids in Distinct Leptospira Pathogenic Species.</title>
        <authorList>
            <person name="Wang Y."/>
            <person name="Zhuang X."/>
            <person name="Zhong Y."/>
            <person name="Zhang C."/>
            <person name="Zhang Y."/>
            <person name="Zeng L."/>
            <person name="Zhu Y."/>
            <person name="He P."/>
            <person name="Dong K."/>
            <person name="Pal U."/>
            <person name="Guo X."/>
            <person name="Qin J."/>
        </authorList>
    </citation>
    <scope>NUCLEOTIDE SEQUENCE [LARGE SCALE GENOMIC DNA]</scope>
    <source>
        <strain evidence="1 2">56604</strain>
    </source>
</reference>
<accession>A0A0S2IN67</accession>
<name>A0A0S2IN67_LEPBO</name>
<evidence type="ECO:0000313" key="2">
    <source>
        <dbReference type="Proteomes" id="UP000058857"/>
    </source>
</evidence>
<organism evidence="1">
    <name type="scientific">Leptospira borgpetersenii serovar Ballum</name>
    <dbReference type="NCBI Taxonomy" id="280505"/>
    <lineage>
        <taxon>Bacteria</taxon>
        <taxon>Pseudomonadati</taxon>
        <taxon>Spirochaetota</taxon>
        <taxon>Spirochaetia</taxon>
        <taxon>Leptospirales</taxon>
        <taxon>Leptospiraceae</taxon>
        <taxon>Leptospira</taxon>
    </lineage>
</organism>
<dbReference type="EMBL" id="CP012029">
    <property type="protein sequence ID" value="ALO24949.1"/>
    <property type="molecule type" value="Genomic_DNA"/>
</dbReference>
<proteinExistence type="predicted"/>
<protein>
    <submittedName>
        <fullName evidence="1">Uncharacterized protein</fullName>
    </submittedName>
</protein>
<gene>
    <name evidence="1" type="ORF">LBBP_00603</name>
</gene>